<proteinExistence type="inferred from homology"/>
<dbReference type="NCBIfam" id="NF006600">
    <property type="entry name" value="PRK09140.1"/>
    <property type="match status" value="1"/>
</dbReference>
<evidence type="ECO:0000256" key="5">
    <source>
        <dbReference type="ARBA" id="ARBA00023277"/>
    </source>
</evidence>
<keyword evidence="4 6" id="KW-0456">Lyase</keyword>
<comment type="pathway">
    <text evidence="1">Carbohydrate acid metabolism.</text>
</comment>
<accession>A8LIC9</accession>
<dbReference type="eggNOG" id="COG0800">
    <property type="taxonomic scope" value="Bacteria"/>
</dbReference>
<dbReference type="PROSITE" id="PS00160">
    <property type="entry name" value="ALDOLASE_KDPG_KHG_2"/>
    <property type="match status" value="1"/>
</dbReference>
<sequence>MSRPLIAILRGITPPEAVPVASRLVAAGIDRIEVPLNSPDALDSIAALAGALGDRALIGAGTVLRRSEVRDVQAAGGRIIVSPNTDPEVIRATRDAGLLSFPGVFSPTECFTALQVGATGLKLFPASVGGIGLLKALVPVLPEGTEIYAVGGIDGGDFATWLAAGAKGFGLGSSLYAPGDTDEQVYLKALSIVRYYGAAVP</sequence>
<organism evidence="6 7">
    <name type="scientific">Dinoroseobacter shibae (strain DSM 16493 / NCIMB 14021 / DFL 12)</name>
    <dbReference type="NCBI Taxonomy" id="398580"/>
    <lineage>
        <taxon>Bacteria</taxon>
        <taxon>Pseudomonadati</taxon>
        <taxon>Pseudomonadota</taxon>
        <taxon>Alphaproteobacteria</taxon>
        <taxon>Rhodobacterales</taxon>
        <taxon>Roseobacteraceae</taxon>
        <taxon>Dinoroseobacter</taxon>
    </lineage>
</organism>
<dbReference type="Gene3D" id="3.20.20.70">
    <property type="entry name" value="Aldolase class I"/>
    <property type="match status" value="1"/>
</dbReference>
<name>A8LIC9_DINSH</name>
<dbReference type="Proteomes" id="UP000006833">
    <property type="component" value="Chromosome"/>
</dbReference>
<dbReference type="GO" id="GO:0008674">
    <property type="term" value="F:2-dehydro-3-deoxy-6-phosphogalactonate aldolase activity"/>
    <property type="evidence" value="ECO:0007669"/>
    <property type="project" value="UniProtKB-EC"/>
</dbReference>
<dbReference type="RefSeq" id="WP_012177913.1">
    <property type="nucleotide sequence ID" value="NC_009952.1"/>
</dbReference>
<evidence type="ECO:0000313" key="7">
    <source>
        <dbReference type="Proteomes" id="UP000006833"/>
    </source>
</evidence>
<dbReference type="EMBL" id="CP000830">
    <property type="protein sequence ID" value="ABV92983.1"/>
    <property type="molecule type" value="Genomic_DNA"/>
</dbReference>
<dbReference type="InterPro" id="IPR013785">
    <property type="entry name" value="Aldolase_TIM"/>
</dbReference>
<keyword evidence="7" id="KW-1185">Reference proteome</keyword>
<evidence type="ECO:0000256" key="3">
    <source>
        <dbReference type="ARBA" id="ARBA00011233"/>
    </source>
</evidence>
<evidence type="ECO:0000256" key="2">
    <source>
        <dbReference type="ARBA" id="ARBA00006906"/>
    </source>
</evidence>
<dbReference type="STRING" id="398580.Dshi_1241"/>
<dbReference type="EC" id="4.1.2.21" evidence="6"/>
<dbReference type="Pfam" id="PF01081">
    <property type="entry name" value="Aldolase"/>
    <property type="match status" value="1"/>
</dbReference>
<evidence type="ECO:0000313" key="6">
    <source>
        <dbReference type="EMBL" id="ABV92983.1"/>
    </source>
</evidence>
<dbReference type="InterPro" id="IPR031338">
    <property type="entry name" value="KDPG/KHG_AS_2"/>
</dbReference>
<dbReference type="AlphaFoldDB" id="A8LIC9"/>
<dbReference type="SUPFAM" id="SSF51569">
    <property type="entry name" value="Aldolase"/>
    <property type="match status" value="1"/>
</dbReference>
<dbReference type="InterPro" id="IPR000887">
    <property type="entry name" value="Aldlse_KDPG_KHG"/>
</dbReference>
<dbReference type="PANTHER" id="PTHR30246:SF1">
    <property type="entry name" value="2-DEHYDRO-3-DEOXY-6-PHOSPHOGALACTONATE ALDOLASE-RELATED"/>
    <property type="match status" value="1"/>
</dbReference>
<protein>
    <submittedName>
        <fullName evidence="6">KDPG and KHG aldolase</fullName>
        <ecNumber evidence="6">4.1.2.21</ecNumber>
    </submittedName>
</protein>
<keyword evidence="5" id="KW-0119">Carbohydrate metabolism</keyword>
<dbReference type="HOGENOM" id="CLU_077795_2_1_5"/>
<comment type="subunit">
    <text evidence="3">Homotrimer.</text>
</comment>
<gene>
    <name evidence="6" type="primary">dgoA</name>
    <name evidence="6" type="ordered locus">Dshi_1241</name>
</gene>
<dbReference type="CDD" id="cd00452">
    <property type="entry name" value="KDPG_aldolase"/>
    <property type="match status" value="1"/>
</dbReference>
<reference evidence="7" key="1">
    <citation type="journal article" date="2010" name="ISME J.">
        <title>The complete genome sequence of the algal symbiont Dinoroseobacter shibae: a hitchhiker's guide to life in the sea.</title>
        <authorList>
            <person name="Wagner-Dobler I."/>
            <person name="Ballhausen B."/>
            <person name="Berger M."/>
            <person name="Brinkhoff T."/>
            <person name="Buchholz I."/>
            <person name="Bunk B."/>
            <person name="Cypionka H."/>
            <person name="Daniel R."/>
            <person name="Drepper T."/>
            <person name="Gerdts G."/>
            <person name="Hahnke S."/>
            <person name="Han C."/>
            <person name="Jahn D."/>
            <person name="Kalhoefer D."/>
            <person name="Kiss H."/>
            <person name="Klenk H.P."/>
            <person name="Kyrpides N."/>
            <person name="Liebl W."/>
            <person name="Liesegang H."/>
            <person name="Meincke L."/>
            <person name="Pati A."/>
            <person name="Petersen J."/>
            <person name="Piekarski T."/>
            <person name="Pommerenke C."/>
            <person name="Pradella S."/>
            <person name="Pukall R."/>
            <person name="Rabus R."/>
            <person name="Stackebrandt E."/>
            <person name="Thole S."/>
            <person name="Thompson L."/>
            <person name="Tielen P."/>
            <person name="Tomasch J."/>
            <person name="von Jan M."/>
            <person name="Wanphrut N."/>
            <person name="Wichels A."/>
            <person name="Zech H."/>
            <person name="Simon M."/>
        </authorList>
    </citation>
    <scope>NUCLEOTIDE SEQUENCE [LARGE SCALE GENOMIC DNA]</scope>
    <source>
        <strain evidence="7">DSM 16493 / NCIMB 14021 / DFL 12</strain>
    </source>
</reference>
<dbReference type="PANTHER" id="PTHR30246">
    <property type="entry name" value="2-KETO-3-DEOXY-6-PHOSPHOGLUCONATE ALDOLASE"/>
    <property type="match status" value="1"/>
</dbReference>
<dbReference type="OrthoDB" id="7204076at2"/>
<evidence type="ECO:0000256" key="1">
    <source>
        <dbReference type="ARBA" id="ARBA00004761"/>
    </source>
</evidence>
<dbReference type="KEGG" id="dsh:Dshi_1241"/>
<comment type="similarity">
    <text evidence="2">Belongs to the KHG/KDPG aldolase family.</text>
</comment>
<evidence type="ECO:0000256" key="4">
    <source>
        <dbReference type="ARBA" id="ARBA00023239"/>
    </source>
</evidence>